<feature type="transmembrane region" description="Helical" evidence="5">
    <location>
        <begin position="6"/>
        <end position="34"/>
    </location>
</feature>
<evidence type="ECO:0000256" key="4">
    <source>
        <dbReference type="ARBA" id="ARBA00023136"/>
    </source>
</evidence>
<keyword evidence="7" id="KW-0378">Hydrolase</keyword>
<keyword evidence="8" id="KW-1185">Reference proteome</keyword>
<sequence>MDIFTIGLLLLTVGVSFWAFTDAHILNKLILYPYVMKRPAEYYRLLTSGFIHADWTHLIFNMITLYFVGGYVEYFFVQTGQHAMFLLLYLAGVVVASLPSFFKHRNNHYYRSLGASGGTSAVLFSMVYISPWTKITVFVFPVWAILFAVLYVAYSIYASKRGQDHINHEAHLWGGVFGFVFTFIFDPTHGQLFLQQIMNPVL</sequence>
<dbReference type="EMBL" id="BAABEZ010000022">
    <property type="protein sequence ID" value="GAA4454698.1"/>
    <property type="molecule type" value="Genomic_DNA"/>
</dbReference>
<feature type="domain" description="Peptidase S54 rhomboid" evidence="6">
    <location>
        <begin position="40"/>
        <end position="185"/>
    </location>
</feature>
<evidence type="ECO:0000256" key="1">
    <source>
        <dbReference type="ARBA" id="ARBA00004141"/>
    </source>
</evidence>
<evidence type="ECO:0000313" key="7">
    <source>
        <dbReference type="EMBL" id="GAA4454698.1"/>
    </source>
</evidence>
<evidence type="ECO:0000256" key="2">
    <source>
        <dbReference type="ARBA" id="ARBA00022692"/>
    </source>
</evidence>
<dbReference type="Proteomes" id="UP001501410">
    <property type="component" value="Unassembled WGS sequence"/>
</dbReference>
<accession>A0ABP8MR59</accession>
<feature type="transmembrane region" description="Helical" evidence="5">
    <location>
        <begin position="135"/>
        <end position="158"/>
    </location>
</feature>
<keyword evidence="4 5" id="KW-0472">Membrane</keyword>
<dbReference type="GO" id="GO:0006508">
    <property type="term" value="P:proteolysis"/>
    <property type="evidence" value="ECO:0007669"/>
    <property type="project" value="UniProtKB-KW"/>
</dbReference>
<comment type="subcellular location">
    <subcellularLocation>
        <location evidence="1">Membrane</location>
        <topology evidence="1">Multi-pass membrane protein</topology>
    </subcellularLocation>
</comment>
<organism evidence="7 8">
    <name type="scientific">Rurimicrobium arvi</name>
    <dbReference type="NCBI Taxonomy" id="2049916"/>
    <lineage>
        <taxon>Bacteria</taxon>
        <taxon>Pseudomonadati</taxon>
        <taxon>Bacteroidota</taxon>
        <taxon>Chitinophagia</taxon>
        <taxon>Chitinophagales</taxon>
        <taxon>Chitinophagaceae</taxon>
        <taxon>Rurimicrobium</taxon>
    </lineage>
</organism>
<dbReference type="SUPFAM" id="SSF144091">
    <property type="entry name" value="Rhomboid-like"/>
    <property type="match status" value="1"/>
</dbReference>
<keyword evidence="2 5" id="KW-0812">Transmembrane</keyword>
<dbReference type="PANTHER" id="PTHR43066">
    <property type="entry name" value="RHOMBOID-RELATED PROTEIN"/>
    <property type="match status" value="1"/>
</dbReference>
<proteinExistence type="predicted"/>
<dbReference type="Gene3D" id="1.20.1540.10">
    <property type="entry name" value="Rhomboid-like"/>
    <property type="match status" value="1"/>
</dbReference>
<keyword evidence="3 5" id="KW-1133">Transmembrane helix</keyword>
<feature type="transmembrane region" description="Helical" evidence="5">
    <location>
        <begin position="109"/>
        <end position="129"/>
    </location>
</feature>
<comment type="caution">
    <text evidence="7">The sequence shown here is derived from an EMBL/GenBank/DDBJ whole genome shotgun (WGS) entry which is preliminary data.</text>
</comment>
<dbReference type="GO" id="GO:0008233">
    <property type="term" value="F:peptidase activity"/>
    <property type="evidence" value="ECO:0007669"/>
    <property type="project" value="UniProtKB-KW"/>
</dbReference>
<evidence type="ECO:0000259" key="6">
    <source>
        <dbReference type="Pfam" id="PF01694"/>
    </source>
</evidence>
<feature type="transmembrane region" description="Helical" evidence="5">
    <location>
        <begin position="55"/>
        <end position="77"/>
    </location>
</feature>
<evidence type="ECO:0000256" key="3">
    <source>
        <dbReference type="ARBA" id="ARBA00022989"/>
    </source>
</evidence>
<gene>
    <name evidence="7" type="ORF">GCM10023092_17110</name>
</gene>
<evidence type="ECO:0000256" key="5">
    <source>
        <dbReference type="SAM" id="Phobius"/>
    </source>
</evidence>
<reference evidence="8" key="1">
    <citation type="journal article" date="2019" name="Int. J. Syst. Evol. Microbiol.">
        <title>The Global Catalogue of Microorganisms (GCM) 10K type strain sequencing project: providing services to taxonomists for standard genome sequencing and annotation.</title>
        <authorList>
            <consortium name="The Broad Institute Genomics Platform"/>
            <consortium name="The Broad Institute Genome Sequencing Center for Infectious Disease"/>
            <person name="Wu L."/>
            <person name="Ma J."/>
        </authorList>
    </citation>
    <scope>NUCLEOTIDE SEQUENCE [LARGE SCALE GENOMIC DNA]</scope>
    <source>
        <strain evidence="8">JCM 31921</strain>
    </source>
</reference>
<feature type="transmembrane region" description="Helical" evidence="5">
    <location>
        <begin position="170"/>
        <end position="185"/>
    </location>
</feature>
<name>A0ABP8MR59_9BACT</name>
<keyword evidence="7" id="KW-0645">Protease</keyword>
<dbReference type="Pfam" id="PF01694">
    <property type="entry name" value="Rhomboid"/>
    <property type="match status" value="1"/>
</dbReference>
<dbReference type="InterPro" id="IPR022764">
    <property type="entry name" value="Peptidase_S54_rhomboid_dom"/>
</dbReference>
<protein>
    <submittedName>
        <fullName evidence="7">Rhomboid family intramembrane serine protease</fullName>
    </submittedName>
</protein>
<dbReference type="InterPro" id="IPR035952">
    <property type="entry name" value="Rhomboid-like_sf"/>
</dbReference>
<dbReference type="RefSeq" id="WP_344825433.1">
    <property type="nucleotide sequence ID" value="NZ_BAABEZ010000022.1"/>
</dbReference>
<evidence type="ECO:0000313" key="8">
    <source>
        <dbReference type="Proteomes" id="UP001501410"/>
    </source>
</evidence>
<feature type="transmembrane region" description="Helical" evidence="5">
    <location>
        <begin position="83"/>
        <end position="102"/>
    </location>
</feature>